<dbReference type="AlphaFoldDB" id="A0A917KDC9"/>
<keyword evidence="2" id="KW-1185">Reference proteome</keyword>
<sequence length="218" mass="23857">MQPDAGFGHGINQDFWLGGVIDRLLQGGICMALVFEWAKGYVSGNDPAHLLGPLFDQSGPGWQRVLSFQRAYDYTWFDVGRHQTYPAFHQTIADASARFIPQAGRREGMTVTRVLDTPSALMCRQRLQSMAAGDVVMLAIDGDGNAGEAHGIWGHVVGVSYCNGYSGLRPRYFDPNTGFFTIDDAGLIGGEVIDTLDQVYHAGAGLNIRGYTLYECTR</sequence>
<name>A0A917KDC9_9PROT</name>
<dbReference type="RefSeq" id="WP_188966535.1">
    <property type="nucleotide sequence ID" value="NZ_BMKW01000003.1"/>
</dbReference>
<comment type="caution">
    <text evidence="1">The sequence shown here is derived from an EMBL/GenBank/DDBJ whole genome shotgun (WGS) entry which is preliminary data.</text>
</comment>
<proteinExistence type="predicted"/>
<reference evidence="1" key="2">
    <citation type="submission" date="2020-09" db="EMBL/GenBank/DDBJ databases">
        <authorList>
            <person name="Sun Q."/>
            <person name="Zhou Y."/>
        </authorList>
    </citation>
    <scope>NUCLEOTIDE SEQUENCE</scope>
    <source>
        <strain evidence="1">CGMCC 1.3617</strain>
    </source>
</reference>
<evidence type="ECO:0000313" key="1">
    <source>
        <dbReference type="EMBL" id="GGJ10033.1"/>
    </source>
</evidence>
<protein>
    <submittedName>
        <fullName evidence="1">Uncharacterized protein</fullName>
    </submittedName>
</protein>
<accession>A0A917KDC9</accession>
<dbReference type="Gene3D" id="3.90.70.20">
    <property type="match status" value="1"/>
</dbReference>
<reference evidence="1" key="1">
    <citation type="journal article" date="2014" name="Int. J. Syst. Evol. Microbiol.">
        <title>Complete genome sequence of Corynebacterium casei LMG S-19264T (=DSM 44701T), isolated from a smear-ripened cheese.</title>
        <authorList>
            <consortium name="US DOE Joint Genome Institute (JGI-PGF)"/>
            <person name="Walter F."/>
            <person name="Albersmeier A."/>
            <person name="Kalinowski J."/>
            <person name="Ruckert C."/>
        </authorList>
    </citation>
    <scope>NUCLEOTIDE SEQUENCE</scope>
    <source>
        <strain evidence="1">CGMCC 1.3617</strain>
    </source>
</reference>
<gene>
    <name evidence="1" type="ORF">GCM10011320_16370</name>
</gene>
<dbReference type="Proteomes" id="UP000661507">
    <property type="component" value="Unassembled WGS sequence"/>
</dbReference>
<dbReference type="EMBL" id="BMKW01000003">
    <property type="protein sequence ID" value="GGJ10033.1"/>
    <property type="molecule type" value="Genomic_DNA"/>
</dbReference>
<evidence type="ECO:0000313" key="2">
    <source>
        <dbReference type="Proteomes" id="UP000661507"/>
    </source>
</evidence>
<organism evidence="1 2">
    <name type="scientific">Neoroseomonas lacus</name>
    <dbReference type="NCBI Taxonomy" id="287609"/>
    <lineage>
        <taxon>Bacteria</taxon>
        <taxon>Pseudomonadati</taxon>
        <taxon>Pseudomonadota</taxon>
        <taxon>Alphaproteobacteria</taxon>
        <taxon>Acetobacterales</taxon>
        <taxon>Acetobacteraceae</taxon>
        <taxon>Neoroseomonas</taxon>
    </lineage>
</organism>